<keyword evidence="1" id="KW-1133">Transmembrane helix</keyword>
<evidence type="ECO:0000313" key="3">
    <source>
        <dbReference type="Proteomes" id="UP001605036"/>
    </source>
</evidence>
<gene>
    <name evidence="2" type="ORF">R1flu_008973</name>
</gene>
<evidence type="ECO:0008006" key="4">
    <source>
        <dbReference type="Google" id="ProtNLM"/>
    </source>
</evidence>
<feature type="transmembrane region" description="Helical" evidence="1">
    <location>
        <begin position="6"/>
        <end position="31"/>
    </location>
</feature>
<keyword evidence="1" id="KW-0472">Membrane</keyword>
<comment type="caution">
    <text evidence="2">The sequence shown here is derived from an EMBL/GenBank/DDBJ whole genome shotgun (WGS) entry which is preliminary data.</text>
</comment>
<evidence type="ECO:0000313" key="2">
    <source>
        <dbReference type="EMBL" id="KAL2641386.1"/>
    </source>
</evidence>
<protein>
    <recommendedName>
        <fullName evidence="4">Secreted protein</fullName>
    </recommendedName>
</protein>
<keyword evidence="3" id="KW-1185">Reference proteome</keyword>
<accession>A0ABD1Z187</accession>
<reference evidence="2 3" key="1">
    <citation type="submission" date="2024-09" db="EMBL/GenBank/DDBJ databases">
        <title>Chromosome-scale assembly of Riccia fluitans.</title>
        <authorList>
            <person name="Paukszto L."/>
            <person name="Sawicki J."/>
            <person name="Karawczyk K."/>
            <person name="Piernik-Szablinska J."/>
            <person name="Szczecinska M."/>
            <person name="Mazdziarz M."/>
        </authorList>
    </citation>
    <scope>NUCLEOTIDE SEQUENCE [LARGE SCALE GENOMIC DNA]</scope>
    <source>
        <strain evidence="2">Rf_01</strain>
        <tissue evidence="2">Aerial parts of the thallus</tissue>
    </source>
</reference>
<dbReference type="AlphaFoldDB" id="A0ABD1Z187"/>
<sequence length="117" mass="12641">MPFAQGFTWLFNHFSLLGFSLIAVVFVSWLAPRSDSVRVCFNIAAPRVSRCSRLPLHGFGVCHAVVCTLEQFVAFLSPLAPNVFVISGFSRVTARVSAATASVRTLQSASAGSATWF</sequence>
<name>A0ABD1Z187_9MARC</name>
<proteinExistence type="predicted"/>
<keyword evidence="1" id="KW-0812">Transmembrane</keyword>
<dbReference type="EMBL" id="JBHFFA010000002">
    <property type="protein sequence ID" value="KAL2641386.1"/>
    <property type="molecule type" value="Genomic_DNA"/>
</dbReference>
<organism evidence="2 3">
    <name type="scientific">Riccia fluitans</name>
    <dbReference type="NCBI Taxonomy" id="41844"/>
    <lineage>
        <taxon>Eukaryota</taxon>
        <taxon>Viridiplantae</taxon>
        <taxon>Streptophyta</taxon>
        <taxon>Embryophyta</taxon>
        <taxon>Marchantiophyta</taxon>
        <taxon>Marchantiopsida</taxon>
        <taxon>Marchantiidae</taxon>
        <taxon>Marchantiales</taxon>
        <taxon>Ricciaceae</taxon>
        <taxon>Riccia</taxon>
    </lineage>
</organism>
<dbReference type="Proteomes" id="UP001605036">
    <property type="component" value="Unassembled WGS sequence"/>
</dbReference>
<evidence type="ECO:0000256" key="1">
    <source>
        <dbReference type="SAM" id="Phobius"/>
    </source>
</evidence>